<evidence type="ECO:0000256" key="3">
    <source>
        <dbReference type="ARBA" id="ARBA00022801"/>
    </source>
</evidence>
<evidence type="ECO:0000259" key="12">
    <source>
        <dbReference type="Pfam" id="PF17766"/>
    </source>
</evidence>
<feature type="domain" description="Inhibitor I9" evidence="11">
    <location>
        <begin position="105"/>
        <end position="174"/>
    </location>
</feature>
<dbReference type="Gene3D" id="3.30.70.80">
    <property type="entry name" value="Peptidase S8 propeptide/proteinase inhibitor I9"/>
    <property type="match status" value="1"/>
</dbReference>
<evidence type="ECO:0000256" key="2">
    <source>
        <dbReference type="ARBA" id="ARBA00022670"/>
    </source>
</evidence>
<sequence length="1011" mass="102978">MTHSHSRRQQALGITSALALVLAGAASASATTDPDGSAVDDAVAAAPAPTPDPAQPRTAPETFEDGGYIVLLAEQPVASYDGGTPGFAPTKPGKGKGRENGFQPKSANAKAYAAHLKKNQDATLRRAGAGPDTPHTRYTTALNGFAGTFTAEEAAALSADPAVLAVVPDEIRPLDTVSSPDVLGLTGKKGLWAQVVGKKTPAQDAGRGVVVGIVDSGIRPEAPSFQDQGHPAAPADWVGGCETGDADAFPTDSCNDKLIGAKYFVNGFGTGRLAPVETLSPLDAGGHGTHTASTAAGNSGVSAVVDGVERGQISGMAPGAHVAAYKACWEGVPSGGCATSDTVAAINAAVADGVDVLNYSISGTTTNVVDPVEVAFMHAASAGVFVAASSGNSGPTVSTTAHPSPWITTVAASTHAVYEQTLVTGDGQRFIGSSITAPLEAETPMVYAGDVAAAGATSASAALCLPGTLDSAATAGKLVVCDRGENARAEKSQVVADAGGAGMALVNVTDAGLNADLHAIPAVHLSHTERDRLLAYVKTDRPTGRILATNEGTATRVPEVAGFSSRGPSLAAKSGLLKPDVSAPGVDVLAAYSPDNGGERFAYSSGTSMSSPHIAGLGALLKQARPDLSPMGIKSALMTTARDHASATSPFAGGAGFVDPLKALDPGLVFDSDQQDWYDYLAGQGIAWSNTGEPVSEHPIPAAELNVPSLAISELYGSQTVTRTLKNVGGNNGTWTAHVEGLQGLDVAVSPNVIRPTRGSEQDVAITVTAAGAPAGQWATGHVVWSGPAGKQVRIPVVVRPGIADAPAAITVARDADTLELPVVSGIDGTLSTRVNGLVRGDQYTGSTVRRAVFDASDAALTAHDFAYPRGYPKVRIEAEAADPDVDLDIYVTSSWSSYPVARSVTRGTGMEVLEQSIISSAPQHRIYVVAKPGADLKDSDAPIDYTLRVFFPKDGDAGNLVFDPASADVKPGAEHVFQGTLTTDGTSVYLGTVDILHGSTVVDSTKIRVE</sequence>
<feature type="active site" description="Charge relay system" evidence="5 6">
    <location>
        <position position="608"/>
    </location>
</feature>
<dbReference type="PROSITE" id="PS51892">
    <property type="entry name" value="SUBTILASE"/>
    <property type="match status" value="1"/>
</dbReference>
<protein>
    <submittedName>
        <fullName evidence="13">S8 family serine peptidase</fullName>
    </submittedName>
</protein>
<dbReference type="GO" id="GO:0006508">
    <property type="term" value="P:proteolysis"/>
    <property type="evidence" value="ECO:0007669"/>
    <property type="project" value="UniProtKB-KW"/>
</dbReference>
<dbReference type="Gene3D" id="2.60.40.2310">
    <property type="match status" value="1"/>
</dbReference>
<accession>A0AAP3ETW5</accession>
<dbReference type="EMBL" id="JALXKZ020000004">
    <property type="protein sequence ID" value="MCV7628420.1"/>
    <property type="molecule type" value="Genomic_DNA"/>
</dbReference>
<proteinExistence type="inferred from homology"/>
<feature type="domain" description="Subtilisin-like protease fibronectin type-III" evidence="12">
    <location>
        <begin position="704"/>
        <end position="799"/>
    </location>
</feature>
<evidence type="ECO:0000259" key="9">
    <source>
        <dbReference type="Pfam" id="PF00082"/>
    </source>
</evidence>
<evidence type="ECO:0000256" key="1">
    <source>
        <dbReference type="ARBA" id="ARBA00011073"/>
    </source>
</evidence>
<organism evidence="13 14">
    <name type="scientific">Micrococcus luteus</name>
    <name type="common">Micrococcus lysodeikticus</name>
    <dbReference type="NCBI Taxonomy" id="1270"/>
    <lineage>
        <taxon>Bacteria</taxon>
        <taxon>Bacillati</taxon>
        <taxon>Actinomycetota</taxon>
        <taxon>Actinomycetes</taxon>
        <taxon>Micrococcales</taxon>
        <taxon>Micrococcaceae</taxon>
        <taxon>Micrococcus</taxon>
    </lineage>
</organism>
<dbReference type="PRINTS" id="PR00723">
    <property type="entry name" value="SUBTILISIN"/>
</dbReference>
<evidence type="ECO:0000256" key="5">
    <source>
        <dbReference type="PIRSR" id="PIRSR615500-1"/>
    </source>
</evidence>
<gene>
    <name evidence="13" type="ORF">M3A82_003550</name>
</gene>
<dbReference type="InterPro" id="IPR036852">
    <property type="entry name" value="Peptidase_S8/S53_dom_sf"/>
</dbReference>
<feature type="domain" description="PA" evidence="10">
    <location>
        <begin position="460"/>
        <end position="531"/>
    </location>
</feature>
<feature type="domain" description="Peptidase S8/S53" evidence="9">
    <location>
        <begin position="206"/>
        <end position="656"/>
    </location>
</feature>
<dbReference type="InterPro" id="IPR003137">
    <property type="entry name" value="PA_domain"/>
</dbReference>
<keyword evidence="2 6" id="KW-0645">Protease</keyword>
<keyword evidence="4 6" id="KW-0720">Serine protease</keyword>
<evidence type="ECO:0000256" key="4">
    <source>
        <dbReference type="ARBA" id="ARBA00022825"/>
    </source>
</evidence>
<dbReference type="CDD" id="cd04852">
    <property type="entry name" value="Peptidases_S8_3"/>
    <property type="match status" value="1"/>
</dbReference>
<dbReference type="Proteomes" id="UP001205867">
    <property type="component" value="Unassembled WGS sequence"/>
</dbReference>
<dbReference type="Gene3D" id="3.50.30.30">
    <property type="match status" value="1"/>
</dbReference>
<evidence type="ECO:0000256" key="7">
    <source>
        <dbReference type="SAM" id="MobiDB-lite"/>
    </source>
</evidence>
<dbReference type="InterPro" id="IPR023828">
    <property type="entry name" value="Peptidase_S8_Ser-AS"/>
</dbReference>
<dbReference type="InterPro" id="IPR015500">
    <property type="entry name" value="Peptidase_S8_subtilisin-rel"/>
</dbReference>
<dbReference type="InterPro" id="IPR041469">
    <property type="entry name" value="Subtilisin-like_FN3"/>
</dbReference>
<keyword evidence="8" id="KW-0732">Signal</keyword>
<dbReference type="Pfam" id="PF05922">
    <property type="entry name" value="Inhibitor_I9"/>
    <property type="match status" value="1"/>
</dbReference>
<name>A0AAP3ETW5_MICLU</name>
<dbReference type="Pfam" id="PF02225">
    <property type="entry name" value="PA"/>
    <property type="match status" value="1"/>
</dbReference>
<feature type="region of interest" description="Disordered" evidence="7">
    <location>
        <begin position="29"/>
        <end position="61"/>
    </location>
</feature>
<dbReference type="SUPFAM" id="SSF52743">
    <property type="entry name" value="Subtilisin-like"/>
    <property type="match status" value="1"/>
</dbReference>
<feature type="active site" description="Charge relay system" evidence="5 6">
    <location>
        <position position="215"/>
    </location>
</feature>
<dbReference type="PANTHER" id="PTHR10795">
    <property type="entry name" value="PROPROTEIN CONVERTASE SUBTILISIN/KEXIN"/>
    <property type="match status" value="1"/>
</dbReference>
<dbReference type="InterPro" id="IPR037045">
    <property type="entry name" value="S8pro/Inhibitor_I9_sf"/>
</dbReference>
<comment type="similarity">
    <text evidence="1 6">Belongs to the peptidase S8 family.</text>
</comment>
<dbReference type="Gene3D" id="3.40.50.200">
    <property type="entry name" value="Peptidase S8/S53 domain"/>
    <property type="match status" value="1"/>
</dbReference>
<feature type="chain" id="PRO_5042842982" evidence="8">
    <location>
        <begin position="31"/>
        <end position="1011"/>
    </location>
</feature>
<feature type="active site" description="Charge relay system" evidence="5 6">
    <location>
        <position position="287"/>
    </location>
</feature>
<feature type="signal peptide" evidence="8">
    <location>
        <begin position="1"/>
        <end position="30"/>
    </location>
</feature>
<dbReference type="InterPro" id="IPR045051">
    <property type="entry name" value="SBT"/>
</dbReference>
<dbReference type="Pfam" id="PF00082">
    <property type="entry name" value="Peptidase_S8"/>
    <property type="match status" value="1"/>
</dbReference>
<keyword evidence="3 6" id="KW-0378">Hydrolase</keyword>
<dbReference type="PROSITE" id="PS00138">
    <property type="entry name" value="SUBTILASE_SER"/>
    <property type="match status" value="1"/>
</dbReference>
<evidence type="ECO:0000256" key="8">
    <source>
        <dbReference type="SAM" id="SignalP"/>
    </source>
</evidence>
<comment type="caution">
    <text evidence="13">The sequence shown here is derived from an EMBL/GenBank/DDBJ whole genome shotgun (WGS) entry which is preliminary data.</text>
</comment>
<dbReference type="InterPro" id="IPR010259">
    <property type="entry name" value="S8pro/Inhibitor_I9"/>
</dbReference>
<dbReference type="AlphaFoldDB" id="A0AAP3ETW5"/>
<evidence type="ECO:0000256" key="6">
    <source>
        <dbReference type="PROSITE-ProRule" id="PRU01240"/>
    </source>
</evidence>
<dbReference type="InterPro" id="IPR000209">
    <property type="entry name" value="Peptidase_S8/S53_dom"/>
</dbReference>
<dbReference type="Pfam" id="PF17766">
    <property type="entry name" value="fn3_6"/>
    <property type="match status" value="1"/>
</dbReference>
<feature type="compositionally biased region" description="Low complexity" evidence="7">
    <location>
        <begin position="29"/>
        <end position="47"/>
    </location>
</feature>
<evidence type="ECO:0000259" key="10">
    <source>
        <dbReference type="Pfam" id="PF02225"/>
    </source>
</evidence>
<evidence type="ECO:0000313" key="14">
    <source>
        <dbReference type="Proteomes" id="UP001205867"/>
    </source>
</evidence>
<dbReference type="GO" id="GO:0004252">
    <property type="term" value="F:serine-type endopeptidase activity"/>
    <property type="evidence" value="ECO:0007669"/>
    <property type="project" value="UniProtKB-UniRule"/>
</dbReference>
<reference evidence="13" key="1">
    <citation type="submission" date="2023-06" db="EMBL/GenBank/DDBJ databases">
        <title>lsaBGC provides a comprehensive framework for evolutionary analysis of biosynthetic gene clusters within focal taxa.</title>
        <authorList>
            <person name="Salamzade R."/>
            <person name="Sandstrom S."/>
            <person name="Kalan L.R."/>
        </authorList>
    </citation>
    <scope>NUCLEOTIDE SEQUENCE</scope>
    <source>
        <strain evidence="13">P3-SID899</strain>
    </source>
</reference>
<dbReference type="InterPro" id="IPR034197">
    <property type="entry name" value="Peptidases_S8_3"/>
</dbReference>
<dbReference type="CDD" id="cd02120">
    <property type="entry name" value="PA_subtilisin_like"/>
    <property type="match status" value="1"/>
</dbReference>
<feature type="region of interest" description="Disordered" evidence="7">
    <location>
        <begin position="80"/>
        <end position="102"/>
    </location>
</feature>
<dbReference type="RefSeq" id="WP_095695302.1">
    <property type="nucleotide sequence ID" value="NZ_CP082331.1"/>
</dbReference>
<evidence type="ECO:0000259" key="11">
    <source>
        <dbReference type="Pfam" id="PF05922"/>
    </source>
</evidence>
<evidence type="ECO:0000313" key="13">
    <source>
        <dbReference type="EMBL" id="MCV7628420.1"/>
    </source>
</evidence>